<evidence type="ECO:0000313" key="2">
    <source>
        <dbReference type="Proteomes" id="UP001179952"/>
    </source>
</evidence>
<reference evidence="1" key="1">
    <citation type="journal article" date="2023" name="Nat. Commun.">
        <title>Diploid and tetraploid genomes of Acorus and the evolution of monocots.</title>
        <authorList>
            <person name="Ma L."/>
            <person name="Liu K.W."/>
            <person name="Li Z."/>
            <person name="Hsiao Y.Y."/>
            <person name="Qi Y."/>
            <person name="Fu T."/>
            <person name="Tang G.D."/>
            <person name="Zhang D."/>
            <person name="Sun W.H."/>
            <person name="Liu D.K."/>
            <person name="Li Y."/>
            <person name="Chen G.Z."/>
            <person name="Liu X.D."/>
            <person name="Liao X.Y."/>
            <person name="Jiang Y.T."/>
            <person name="Yu X."/>
            <person name="Hao Y."/>
            <person name="Huang J."/>
            <person name="Zhao X.W."/>
            <person name="Ke S."/>
            <person name="Chen Y.Y."/>
            <person name="Wu W.L."/>
            <person name="Hsu J.L."/>
            <person name="Lin Y.F."/>
            <person name="Huang M.D."/>
            <person name="Li C.Y."/>
            <person name="Huang L."/>
            <person name="Wang Z.W."/>
            <person name="Zhao X."/>
            <person name="Zhong W.Y."/>
            <person name="Peng D.H."/>
            <person name="Ahmad S."/>
            <person name="Lan S."/>
            <person name="Zhang J.S."/>
            <person name="Tsai W.C."/>
            <person name="Van de Peer Y."/>
            <person name="Liu Z.J."/>
        </authorList>
    </citation>
    <scope>NUCLEOTIDE SEQUENCE</scope>
    <source>
        <strain evidence="1">SCP</strain>
    </source>
</reference>
<dbReference type="EMBL" id="JAUJYN010000004">
    <property type="protein sequence ID" value="KAK1272546.1"/>
    <property type="molecule type" value="Genomic_DNA"/>
</dbReference>
<accession>A0AAV9B7U2</accession>
<dbReference type="AlphaFoldDB" id="A0AAV9B7U2"/>
<gene>
    <name evidence="1" type="ORF">QJS04_geneDACA009853</name>
</gene>
<organism evidence="1 2">
    <name type="scientific">Acorus gramineus</name>
    <name type="common">Dwarf sweet flag</name>
    <dbReference type="NCBI Taxonomy" id="55184"/>
    <lineage>
        <taxon>Eukaryota</taxon>
        <taxon>Viridiplantae</taxon>
        <taxon>Streptophyta</taxon>
        <taxon>Embryophyta</taxon>
        <taxon>Tracheophyta</taxon>
        <taxon>Spermatophyta</taxon>
        <taxon>Magnoliopsida</taxon>
        <taxon>Liliopsida</taxon>
        <taxon>Acoraceae</taxon>
        <taxon>Acorus</taxon>
    </lineage>
</organism>
<reference evidence="1" key="2">
    <citation type="submission" date="2023-06" db="EMBL/GenBank/DDBJ databases">
        <authorList>
            <person name="Ma L."/>
            <person name="Liu K.-W."/>
            <person name="Li Z."/>
            <person name="Hsiao Y.-Y."/>
            <person name="Qi Y."/>
            <person name="Fu T."/>
            <person name="Tang G."/>
            <person name="Zhang D."/>
            <person name="Sun W.-H."/>
            <person name="Liu D.-K."/>
            <person name="Li Y."/>
            <person name="Chen G.-Z."/>
            <person name="Liu X.-D."/>
            <person name="Liao X.-Y."/>
            <person name="Jiang Y.-T."/>
            <person name="Yu X."/>
            <person name="Hao Y."/>
            <person name="Huang J."/>
            <person name="Zhao X.-W."/>
            <person name="Ke S."/>
            <person name="Chen Y.-Y."/>
            <person name="Wu W.-L."/>
            <person name="Hsu J.-L."/>
            <person name="Lin Y.-F."/>
            <person name="Huang M.-D."/>
            <person name="Li C.-Y."/>
            <person name="Huang L."/>
            <person name="Wang Z.-W."/>
            <person name="Zhao X."/>
            <person name="Zhong W.-Y."/>
            <person name="Peng D.-H."/>
            <person name="Ahmad S."/>
            <person name="Lan S."/>
            <person name="Zhang J.-S."/>
            <person name="Tsai W.-C."/>
            <person name="Van De Peer Y."/>
            <person name="Liu Z.-J."/>
        </authorList>
    </citation>
    <scope>NUCLEOTIDE SEQUENCE</scope>
    <source>
        <strain evidence="1">SCP</strain>
        <tissue evidence="1">Leaves</tissue>
    </source>
</reference>
<name>A0AAV9B7U2_ACOGR</name>
<sequence>MSVCGRTLAVCIDSMSDTVMTWHGSHYLRQQPFLWVPHGSENCRGIPFQKK</sequence>
<protein>
    <submittedName>
        <fullName evidence="1">Uncharacterized protein</fullName>
    </submittedName>
</protein>
<evidence type="ECO:0000313" key="1">
    <source>
        <dbReference type="EMBL" id="KAK1272546.1"/>
    </source>
</evidence>
<proteinExistence type="predicted"/>
<keyword evidence="2" id="KW-1185">Reference proteome</keyword>
<comment type="caution">
    <text evidence="1">The sequence shown here is derived from an EMBL/GenBank/DDBJ whole genome shotgun (WGS) entry which is preliminary data.</text>
</comment>
<dbReference type="Proteomes" id="UP001179952">
    <property type="component" value="Unassembled WGS sequence"/>
</dbReference>